<dbReference type="PANTHER" id="PTHR43766">
    <property type="entry name" value="TRYPTOPHAN--TRNA LIGASE, MITOCHONDRIAL"/>
    <property type="match status" value="1"/>
</dbReference>
<keyword evidence="8 11" id="KW-0030">Aminoacyl-tRNA synthetase</keyword>
<accession>A0A284R7S4</accession>
<reference evidence="13" key="1">
    <citation type="journal article" date="2017" name="Nat. Ecol. Evol.">
        <title>Genome expansion and lineage-specific genetic innovations in the forest pathogenic fungi Armillaria.</title>
        <authorList>
            <person name="Sipos G."/>
            <person name="Prasanna A.N."/>
            <person name="Walter M.C."/>
            <person name="O'Connor E."/>
            <person name="Balint B."/>
            <person name="Krizsan K."/>
            <person name="Kiss B."/>
            <person name="Hess J."/>
            <person name="Varga T."/>
            <person name="Slot J."/>
            <person name="Riley R."/>
            <person name="Boka B."/>
            <person name="Rigling D."/>
            <person name="Barry K."/>
            <person name="Lee J."/>
            <person name="Mihaltcheva S."/>
            <person name="LaButti K."/>
            <person name="Lipzen A."/>
            <person name="Waldron R."/>
            <person name="Moloney N.M."/>
            <person name="Sperisen C."/>
            <person name="Kredics L."/>
            <person name="Vagvoelgyi C."/>
            <person name="Patrignani A."/>
            <person name="Fitzpatrick D."/>
            <person name="Nagy I."/>
            <person name="Doyle S."/>
            <person name="Anderson J.B."/>
            <person name="Grigoriev I.V."/>
            <person name="Gueldener U."/>
            <person name="Muensterkoetter M."/>
            <person name="Nagy L.G."/>
        </authorList>
    </citation>
    <scope>NUCLEOTIDE SEQUENCE [LARGE SCALE GENOMIC DNA]</scope>
    <source>
        <strain evidence="13">C18/9</strain>
    </source>
</reference>
<dbReference type="GO" id="GO:0070183">
    <property type="term" value="P:mitochondrial tryptophanyl-tRNA aminoacylation"/>
    <property type="evidence" value="ECO:0007669"/>
    <property type="project" value="TreeGrafter"/>
</dbReference>
<dbReference type="InterPro" id="IPR024109">
    <property type="entry name" value="Trp-tRNA-ligase_bac-type"/>
</dbReference>
<dbReference type="InterPro" id="IPR050203">
    <property type="entry name" value="Trp-tRNA_synthetase"/>
</dbReference>
<dbReference type="Proteomes" id="UP000219338">
    <property type="component" value="Unassembled WGS sequence"/>
</dbReference>
<evidence type="ECO:0000256" key="5">
    <source>
        <dbReference type="ARBA" id="ARBA00022741"/>
    </source>
</evidence>
<keyword evidence="6 11" id="KW-0067">ATP-binding</keyword>
<dbReference type="Gene3D" id="1.10.240.10">
    <property type="entry name" value="Tyrosyl-Transfer RNA Synthetase"/>
    <property type="match status" value="1"/>
</dbReference>
<evidence type="ECO:0000256" key="1">
    <source>
        <dbReference type="ARBA" id="ARBA00004173"/>
    </source>
</evidence>
<evidence type="ECO:0000313" key="12">
    <source>
        <dbReference type="EMBL" id="SJL04781.1"/>
    </source>
</evidence>
<dbReference type="SUPFAM" id="SSF52374">
    <property type="entry name" value="Nucleotidylyl transferase"/>
    <property type="match status" value="1"/>
</dbReference>
<dbReference type="CDD" id="cd00806">
    <property type="entry name" value="TrpRS_core"/>
    <property type="match status" value="1"/>
</dbReference>
<dbReference type="PANTHER" id="PTHR43766:SF1">
    <property type="entry name" value="TRYPTOPHAN--TRNA LIGASE, MITOCHONDRIAL"/>
    <property type="match status" value="1"/>
</dbReference>
<sequence length="381" mass="42182">MQSSLLKRTIRSSFLIPRCRHFATSFVAHNDVKSKNRVILSGIQPTGVPHLGNYFGALVNWVKLQREAGPDDVLLYMVASWHALTLPQDPAQLANARNDTLAALLAIGLDPKRSIIFHQDTNRDHAELAWIFNCIATTGMLRRMTTWKSRLATSRNMSDDTDVDEGSLTAGLFTYPVLQAADILVYNATHVPVGDDQTQHVELCRDIAERFNHTFSPESPLFTLPALLKTSSKRILSLRDPSSKMSKSAPDMSSRILLSDDASEIASKIRVAVTDSIPGITYDPVNRPGTANLLTILAACTNENVVDVALRYQDKNHGHVKRDLAEVVEETLKGPRAEFERLRKDAAYLREVALDGAAKSAERSEAVMREVREAIGLPSFI</sequence>
<keyword evidence="13" id="KW-1185">Reference proteome</keyword>
<name>A0A284R7S4_ARMOS</name>
<dbReference type="OMA" id="PNHIRIE"/>
<evidence type="ECO:0000256" key="11">
    <source>
        <dbReference type="RuleBase" id="RU363036"/>
    </source>
</evidence>
<keyword evidence="5 11" id="KW-0547">Nucleotide-binding</keyword>
<evidence type="ECO:0000256" key="7">
    <source>
        <dbReference type="ARBA" id="ARBA00022917"/>
    </source>
</evidence>
<protein>
    <recommendedName>
        <fullName evidence="3">tryptophan--tRNA ligase</fullName>
        <ecNumber evidence="3">6.1.1.2</ecNumber>
    </recommendedName>
    <alternativeName>
        <fullName evidence="9">Tryptophanyl-tRNA synthetase</fullName>
    </alternativeName>
</protein>
<evidence type="ECO:0000256" key="10">
    <source>
        <dbReference type="ARBA" id="ARBA00049929"/>
    </source>
</evidence>
<keyword evidence="7 11" id="KW-0648">Protein biosynthesis</keyword>
<dbReference type="InterPro" id="IPR001412">
    <property type="entry name" value="aa-tRNA-synth_I_CS"/>
</dbReference>
<dbReference type="PRINTS" id="PR01039">
    <property type="entry name" value="TRNASYNTHTRP"/>
</dbReference>
<dbReference type="PROSITE" id="PS00178">
    <property type="entry name" value="AA_TRNA_LIGASE_I"/>
    <property type="match status" value="1"/>
</dbReference>
<comment type="similarity">
    <text evidence="2 11">Belongs to the class-I aminoacyl-tRNA synthetase family.</text>
</comment>
<dbReference type="AlphaFoldDB" id="A0A284R7S4"/>
<evidence type="ECO:0000256" key="9">
    <source>
        <dbReference type="ARBA" id="ARBA00030268"/>
    </source>
</evidence>
<comment type="catalytic activity">
    <reaction evidence="10">
        <text>tRNA(Trp) + L-tryptophan + ATP = L-tryptophyl-tRNA(Trp) + AMP + diphosphate + H(+)</text>
        <dbReference type="Rhea" id="RHEA:24080"/>
        <dbReference type="Rhea" id="RHEA-COMP:9671"/>
        <dbReference type="Rhea" id="RHEA-COMP:9705"/>
        <dbReference type="ChEBI" id="CHEBI:15378"/>
        <dbReference type="ChEBI" id="CHEBI:30616"/>
        <dbReference type="ChEBI" id="CHEBI:33019"/>
        <dbReference type="ChEBI" id="CHEBI:57912"/>
        <dbReference type="ChEBI" id="CHEBI:78442"/>
        <dbReference type="ChEBI" id="CHEBI:78535"/>
        <dbReference type="ChEBI" id="CHEBI:456215"/>
        <dbReference type="EC" id="6.1.1.2"/>
    </reaction>
</comment>
<dbReference type="STRING" id="47428.A0A284R7S4"/>
<evidence type="ECO:0000256" key="8">
    <source>
        <dbReference type="ARBA" id="ARBA00023146"/>
    </source>
</evidence>
<organism evidence="12 13">
    <name type="scientific">Armillaria ostoyae</name>
    <name type="common">Armillaria root rot fungus</name>
    <dbReference type="NCBI Taxonomy" id="47428"/>
    <lineage>
        <taxon>Eukaryota</taxon>
        <taxon>Fungi</taxon>
        <taxon>Dikarya</taxon>
        <taxon>Basidiomycota</taxon>
        <taxon>Agaricomycotina</taxon>
        <taxon>Agaricomycetes</taxon>
        <taxon>Agaricomycetidae</taxon>
        <taxon>Agaricales</taxon>
        <taxon>Marasmiineae</taxon>
        <taxon>Physalacriaceae</taxon>
        <taxon>Armillaria</taxon>
    </lineage>
</organism>
<dbReference type="InterPro" id="IPR002305">
    <property type="entry name" value="aa-tRNA-synth_Ic"/>
</dbReference>
<evidence type="ECO:0000256" key="3">
    <source>
        <dbReference type="ARBA" id="ARBA00013161"/>
    </source>
</evidence>
<comment type="subcellular location">
    <subcellularLocation>
        <location evidence="1">Mitochondrion</location>
    </subcellularLocation>
</comment>
<dbReference type="GO" id="GO:0004830">
    <property type="term" value="F:tryptophan-tRNA ligase activity"/>
    <property type="evidence" value="ECO:0007669"/>
    <property type="project" value="UniProtKB-EC"/>
</dbReference>
<dbReference type="EC" id="6.1.1.2" evidence="3"/>
<evidence type="ECO:0000256" key="2">
    <source>
        <dbReference type="ARBA" id="ARBA00005594"/>
    </source>
</evidence>
<dbReference type="Gene3D" id="3.40.50.620">
    <property type="entry name" value="HUPs"/>
    <property type="match status" value="1"/>
</dbReference>
<dbReference type="FunFam" id="1.10.240.10:FF:000002">
    <property type="entry name" value="Tryptophan--tRNA ligase"/>
    <property type="match status" value="1"/>
</dbReference>
<gene>
    <name evidence="12" type="ORF">ARMOST_08151</name>
</gene>
<dbReference type="NCBIfam" id="TIGR00233">
    <property type="entry name" value="trpS"/>
    <property type="match status" value="1"/>
</dbReference>
<dbReference type="GO" id="GO:0005524">
    <property type="term" value="F:ATP binding"/>
    <property type="evidence" value="ECO:0007669"/>
    <property type="project" value="UniProtKB-KW"/>
</dbReference>
<proteinExistence type="inferred from homology"/>
<dbReference type="Pfam" id="PF00579">
    <property type="entry name" value="tRNA-synt_1b"/>
    <property type="match status" value="1"/>
</dbReference>
<evidence type="ECO:0000256" key="6">
    <source>
        <dbReference type="ARBA" id="ARBA00022840"/>
    </source>
</evidence>
<dbReference type="EMBL" id="FUEG01000005">
    <property type="protein sequence ID" value="SJL04781.1"/>
    <property type="molecule type" value="Genomic_DNA"/>
</dbReference>
<dbReference type="HAMAP" id="MF_00140_B">
    <property type="entry name" value="Trp_tRNA_synth_B"/>
    <property type="match status" value="1"/>
</dbReference>
<keyword evidence="4 11" id="KW-0436">Ligase</keyword>
<evidence type="ECO:0000256" key="4">
    <source>
        <dbReference type="ARBA" id="ARBA00022598"/>
    </source>
</evidence>
<dbReference type="GO" id="GO:0005759">
    <property type="term" value="C:mitochondrial matrix"/>
    <property type="evidence" value="ECO:0007669"/>
    <property type="project" value="TreeGrafter"/>
</dbReference>
<dbReference type="InterPro" id="IPR014729">
    <property type="entry name" value="Rossmann-like_a/b/a_fold"/>
</dbReference>
<dbReference type="InterPro" id="IPR002306">
    <property type="entry name" value="Trp-tRNA-ligase"/>
</dbReference>
<dbReference type="OrthoDB" id="15808at2759"/>
<evidence type="ECO:0000313" key="13">
    <source>
        <dbReference type="Proteomes" id="UP000219338"/>
    </source>
</evidence>